<dbReference type="InterPro" id="IPR036291">
    <property type="entry name" value="NAD(P)-bd_dom_sf"/>
</dbReference>
<reference evidence="4 5" key="1">
    <citation type="submission" date="2015-04" db="EMBL/GenBank/DDBJ databases">
        <title>Complete genome sequence of Sulfurovum lithotrophicum ATCC BAA-797T.</title>
        <authorList>
            <person name="Ahn J."/>
            <person name="Park G."/>
            <person name="Jeon W."/>
            <person name="Jang Y."/>
            <person name="Jang M."/>
            <person name="Lee H."/>
            <person name="Lee H."/>
        </authorList>
    </citation>
    <scope>NUCLEOTIDE SEQUENCE [LARGE SCALE GENOMIC DNA]</scope>
    <source>
        <strain evidence="5">ATCC BAA-797 / 42BKT</strain>
    </source>
</reference>
<dbReference type="InterPro" id="IPR002347">
    <property type="entry name" value="SDR_fam"/>
</dbReference>
<dbReference type="PRINTS" id="PR00081">
    <property type="entry name" value="GDHRDH"/>
</dbReference>
<comment type="similarity">
    <text evidence="1 3">Belongs to the short-chain dehydrogenases/reductases (SDR) family.</text>
</comment>
<evidence type="ECO:0000256" key="3">
    <source>
        <dbReference type="RuleBase" id="RU000363"/>
    </source>
</evidence>
<keyword evidence="5" id="KW-1185">Reference proteome</keyword>
<dbReference type="AlphaFoldDB" id="A0A7U4RQP0"/>
<keyword evidence="2" id="KW-0560">Oxidoreductase</keyword>
<dbReference type="OrthoDB" id="5354363at2"/>
<dbReference type="PRINTS" id="PR00080">
    <property type="entry name" value="SDRFAMILY"/>
</dbReference>
<proteinExistence type="inferred from homology"/>
<evidence type="ECO:0000313" key="4">
    <source>
        <dbReference type="EMBL" id="AKF24937.1"/>
    </source>
</evidence>
<dbReference type="GO" id="GO:0016491">
    <property type="term" value="F:oxidoreductase activity"/>
    <property type="evidence" value="ECO:0007669"/>
    <property type="project" value="UniProtKB-KW"/>
</dbReference>
<dbReference type="EMBL" id="CP011308">
    <property type="protein sequence ID" value="AKF24937.1"/>
    <property type="molecule type" value="Genomic_DNA"/>
</dbReference>
<dbReference type="PANTHER" id="PTHR43976:SF16">
    <property type="entry name" value="SHORT-CHAIN DEHYDROGENASE_REDUCTASE FAMILY PROTEIN"/>
    <property type="match status" value="1"/>
</dbReference>
<dbReference type="CDD" id="cd05374">
    <property type="entry name" value="17beta-HSD-like_SDR_c"/>
    <property type="match status" value="1"/>
</dbReference>
<protein>
    <submittedName>
        <fullName evidence="4">Oxidoreductase</fullName>
    </submittedName>
</protein>
<dbReference type="Gene3D" id="3.40.50.720">
    <property type="entry name" value="NAD(P)-binding Rossmann-like Domain"/>
    <property type="match status" value="1"/>
</dbReference>
<dbReference type="Pfam" id="PF00106">
    <property type="entry name" value="adh_short"/>
    <property type="match status" value="1"/>
</dbReference>
<dbReference type="PANTHER" id="PTHR43976">
    <property type="entry name" value="SHORT CHAIN DEHYDROGENASE"/>
    <property type="match status" value="1"/>
</dbReference>
<organism evidence="4 5">
    <name type="scientific">Sulfurovum lithotrophicum</name>
    <dbReference type="NCBI Taxonomy" id="206403"/>
    <lineage>
        <taxon>Bacteria</taxon>
        <taxon>Pseudomonadati</taxon>
        <taxon>Campylobacterota</taxon>
        <taxon>Epsilonproteobacteria</taxon>
        <taxon>Campylobacterales</taxon>
        <taxon>Sulfurovaceae</taxon>
        <taxon>Sulfurovum</taxon>
    </lineage>
</organism>
<dbReference type="SUPFAM" id="SSF51735">
    <property type="entry name" value="NAD(P)-binding Rossmann-fold domains"/>
    <property type="match status" value="1"/>
</dbReference>
<dbReference type="KEGG" id="slh:YH65_05690"/>
<accession>A0A7U4RQP0</accession>
<dbReference type="InterPro" id="IPR051911">
    <property type="entry name" value="SDR_oxidoreductase"/>
</dbReference>
<evidence type="ECO:0000256" key="1">
    <source>
        <dbReference type="ARBA" id="ARBA00006484"/>
    </source>
</evidence>
<dbReference type="PROSITE" id="PS00061">
    <property type="entry name" value="ADH_SHORT"/>
    <property type="match status" value="1"/>
</dbReference>
<evidence type="ECO:0000313" key="5">
    <source>
        <dbReference type="Proteomes" id="UP000034444"/>
    </source>
</evidence>
<dbReference type="InterPro" id="IPR020904">
    <property type="entry name" value="Sc_DH/Rdtase_CS"/>
</dbReference>
<evidence type="ECO:0000256" key="2">
    <source>
        <dbReference type="ARBA" id="ARBA00023002"/>
    </source>
</evidence>
<reference evidence="5" key="2">
    <citation type="journal article" date="2017" name="Stand. Genomic Sci.">
        <title>Complete genome sequence of the sulfur-oxidizing chemolithoautotrophic Sulfurovum lithotrophicum 42BKTT.</title>
        <authorList>
            <person name="Jeon W."/>
            <person name="Priscilla L."/>
            <person name="Park G."/>
            <person name="Lee H."/>
            <person name="Lee N."/>
            <person name="Lee D."/>
            <person name="Kwon H."/>
            <person name="Ahn I."/>
            <person name="Lee C."/>
            <person name="Lee H."/>
            <person name="Ahn J."/>
        </authorList>
    </citation>
    <scope>NUCLEOTIDE SEQUENCE [LARGE SCALE GENOMIC DNA]</scope>
    <source>
        <strain evidence="5">ATCC BAA-797 / 42BKT</strain>
    </source>
</reference>
<name>A0A7U4RQP0_9BACT</name>
<dbReference type="Proteomes" id="UP000034444">
    <property type="component" value="Chromosome"/>
</dbReference>
<dbReference type="RefSeq" id="WP_046551024.1">
    <property type="nucleotide sequence ID" value="NZ_CP011308.1"/>
</dbReference>
<sequence>MSNIVITGCSMGIGLETARYLKERYITVYPTARDPKDVEMLRSMGFENAMQLDVTKPEQVESVIENVLAKEGSIDVWFNNAGYGQPGAIEDIRTDVLREQFETNVFGLHECTRQIIPVMKKQGYGKIIQHSSVLGLISLFGRGAYNASKYAIEGLTDTLRLELRGTNIHAVVLNTGPITSHFRQTAMQKLQANVDIEHSDHKEKYLKSLKAKKSAVPFNEEAVSVACVVHRIILSDRPKPRYYITKATYLLAFLKRLLSTLLLDRLLLKIG</sequence>
<gene>
    <name evidence="4" type="ORF">YH65_05690</name>
</gene>